<dbReference type="Proteomes" id="UP001566132">
    <property type="component" value="Unassembled WGS sequence"/>
</dbReference>
<protein>
    <submittedName>
        <fullName evidence="1">Uncharacterized protein</fullName>
    </submittedName>
</protein>
<comment type="caution">
    <text evidence="1">The sequence shown here is derived from an EMBL/GenBank/DDBJ whole genome shotgun (WGS) entry which is preliminary data.</text>
</comment>
<evidence type="ECO:0000313" key="1">
    <source>
        <dbReference type="EMBL" id="KAL1490164.1"/>
    </source>
</evidence>
<sequence length="230" mass="25558">MGHTACIVTCFLSKAPIQFGNCHLSQNSLGTAFHFASLGTGIVSLSSVSITARQVDPKNVKKWASLRGQLRRSLSKRKTKSGQSAAKIQKYKYEDVLEFLIPYLEYAFESVSESQESFSQETYPQENCHNLNKKLTENLNFVTITTFSPSEAQVLQNRNQFAKPTIPKRKISDKKPQDSPASQLMAYTILAQKEEEKENRLSSLPLESHPVDAFLGAIAPSLKTLSSILG</sequence>
<dbReference type="AlphaFoldDB" id="A0ABD1E660"/>
<reference evidence="1 2" key="1">
    <citation type="submission" date="2024-05" db="EMBL/GenBank/DDBJ databases">
        <title>Genetic variation in Jamaican populations of the coffee berry borer (Hypothenemus hampei).</title>
        <authorList>
            <person name="Errbii M."/>
            <person name="Myrie A."/>
        </authorList>
    </citation>
    <scope>NUCLEOTIDE SEQUENCE [LARGE SCALE GENOMIC DNA]</scope>
    <source>
        <strain evidence="1">JA-Hopewell-2020-01-JO</strain>
        <tissue evidence="1">Whole body</tissue>
    </source>
</reference>
<dbReference type="EMBL" id="JBDJPC010000010">
    <property type="protein sequence ID" value="KAL1490164.1"/>
    <property type="molecule type" value="Genomic_DNA"/>
</dbReference>
<evidence type="ECO:0000313" key="2">
    <source>
        <dbReference type="Proteomes" id="UP001566132"/>
    </source>
</evidence>
<organism evidence="1 2">
    <name type="scientific">Hypothenemus hampei</name>
    <name type="common">Coffee berry borer</name>
    <dbReference type="NCBI Taxonomy" id="57062"/>
    <lineage>
        <taxon>Eukaryota</taxon>
        <taxon>Metazoa</taxon>
        <taxon>Ecdysozoa</taxon>
        <taxon>Arthropoda</taxon>
        <taxon>Hexapoda</taxon>
        <taxon>Insecta</taxon>
        <taxon>Pterygota</taxon>
        <taxon>Neoptera</taxon>
        <taxon>Endopterygota</taxon>
        <taxon>Coleoptera</taxon>
        <taxon>Polyphaga</taxon>
        <taxon>Cucujiformia</taxon>
        <taxon>Curculionidae</taxon>
        <taxon>Scolytinae</taxon>
        <taxon>Hypothenemus</taxon>
    </lineage>
</organism>
<accession>A0ABD1E660</accession>
<name>A0ABD1E660_HYPHA</name>
<gene>
    <name evidence="1" type="ORF">ABEB36_012903</name>
</gene>
<keyword evidence="2" id="KW-1185">Reference proteome</keyword>
<proteinExistence type="predicted"/>